<dbReference type="Proteomes" id="UP000290540">
    <property type="component" value="Unassembled WGS sequence"/>
</dbReference>
<feature type="compositionally biased region" description="Basic and acidic residues" evidence="1">
    <location>
        <begin position="279"/>
        <end position="291"/>
    </location>
</feature>
<evidence type="ECO:0000259" key="2">
    <source>
        <dbReference type="Pfam" id="PF22936"/>
    </source>
</evidence>
<dbReference type="EMBL" id="MQTW01000301">
    <property type="protein sequence ID" value="RYC80904.1"/>
    <property type="molecule type" value="Genomic_DNA"/>
</dbReference>
<feature type="region of interest" description="Disordered" evidence="1">
    <location>
        <begin position="279"/>
        <end position="298"/>
    </location>
</feature>
<reference evidence="3 4" key="1">
    <citation type="submission" date="2016-12" db="EMBL/GenBank/DDBJ databases">
        <title>Draft genome sequence of Fusarium oxysporum causing rot on Narcissus.</title>
        <authorList>
            <person name="Armitage A.D."/>
            <person name="Taylor A."/>
            <person name="Clarkson J.P."/>
            <person name="Harrison R.J."/>
            <person name="Jackson A.C."/>
        </authorList>
    </citation>
    <scope>NUCLEOTIDE SEQUENCE [LARGE SCALE GENOMIC DNA]</scope>
    <source>
        <strain evidence="3 4">N139</strain>
    </source>
</reference>
<dbReference type="Pfam" id="PF14223">
    <property type="entry name" value="Retrotran_gag_2"/>
    <property type="match status" value="1"/>
</dbReference>
<sequence>MSASKESTGTLGSLANIPKLESTAGWINWSREMKDHLTMSGYGDLFKRNKDKPTGTSAATVEKIDNWLSKQERACGAVLNRLGYNAREQVKDEETVTEMFSELEKRFKPKGSAVFQELDRRYNSLTLDQCSGVMNFAERLREAQSELLQLDETCKIGTPQFINKFLTGLGPEYEVFLTAFYQNHNLLPERGSNGEVTKPAVTFEIALAAAEQEEMNIQQREKTKTQQTALLAGTRGLRKDRVTQTCDHFNKPGHNKAGCFGLHPDLLEEFRRKRALRSERRETKLERRKENSSSLQPDEDHTAAIAFLNTAFLSLQPQFGLAASEPSKLLERIHVLDSGASSHTFCHRRNFTSLEKFTGSAINGIAGSVIMPEGQGTYTLKTIWNNTKGRTAFHKALYVPGAHCNLISVSVLEEDGATILFRKGRAVVTNHGKVILSATRKFGLYVIDEDDEQLHTAMAAYSVSDPKLQIWHDRLGHLGEQNLH</sequence>
<dbReference type="InterPro" id="IPR054722">
    <property type="entry name" value="PolX-like_BBD"/>
</dbReference>
<proteinExistence type="predicted"/>
<protein>
    <recommendedName>
        <fullName evidence="2">Retrovirus-related Pol polyprotein from transposon TNT 1-94-like beta-barrel domain-containing protein</fullName>
    </recommendedName>
</protein>
<organism evidence="3 4">
    <name type="scientific">Fusarium oxysporum f. sp. narcissi</name>
    <dbReference type="NCBI Taxonomy" id="451672"/>
    <lineage>
        <taxon>Eukaryota</taxon>
        <taxon>Fungi</taxon>
        <taxon>Dikarya</taxon>
        <taxon>Ascomycota</taxon>
        <taxon>Pezizomycotina</taxon>
        <taxon>Sordariomycetes</taxon>
        <taxon>Hypocreomycetidae</taxon>
        <taxon>Hypocreales</taxon>
        <taxon>Nectriaceae</taxon>
        <taxon>Fusarium</taxon>
        <taxon>Fusarium oxysporum species complex</taxon>
    </lineage>
</organism>
<evidence type="ECO:0000313" key="4">
    <source>
        <dbReference type="Proteomes" id="UP000290540"/>
    </source>
</evidence>
<feature type="domain" description="Retrovirus-related Pol polyprotein from transposon TNT 1-94-like beta-barrel" evidence="2">
    <location>
        <begin position="335"/>
        <end position="416"/>
    </location>
</feature>
<name>A0A4Q2V2P0_FUSOX</name>
<evidence type="ECO:0000256" key="1">
    <source>
        <dbReference type="SAM" id="MobiDB-lite"/>
    </source>
</evidence>
<dbReference type="AlphaFoldDB" id="A0A4Q2V2P0"/>
<gene>
    <name evidence="3" type="ORF">BFJ63_vAg16199</name>
</gene>
<evidence type="ECO:0000313" key="3">
    <source>
        <dbReference type="EMBL" id="RYC80904.1"/>
    </source>
</evidence>
<accession>A0A4Q2V2P0</accession>
<dbReference type="Pfam" id="PF22936">
    <property type="entry name" value="Pol_BBD"/>
    <property type="match status" value="1"/>
</dbReference>
<comment type="caution">
    <text evidence="3">The sequence shown here is derived from an EMBL/GenBank/DDBJ whole genome shotgun (WGS) entry which is preliminary data.</text>
</comment>